<sequence>MAKSTAVLFPLFIVAICATCRAEPVEILRDPWGVPHVFAATDAGAMYGLGYATAEDRGFQMTYSLRIIQGRLSEVVGEVRKLRRDETSIDHDKKMRTFGFHRAAQQTAENLDAGTKALLDAYCRGVNDYFAEHSGDLNPMFAEVGLEAEQWTPADCLASWWHIAQFFATDGTRDLMASRGMNRRARELFMQVPEGLKQMPPDETPAVVQRSDVTDEWVEQVNRYAQEHGMTSSGEAQEGPKFSHAWVVGGDMTTTGSSVLVSDPQTPVRNPSLFYEWHIVGDTFNARGIGVPGSPIILIGFTDRVAWGMTALGADQADLFLLETDEEHPDAYRFDGEWRDMQVYHESIAVKGAQPVELLVRETHLGPVATQYCFAQPRDGEVALKRIPICETDRDTIQGAIAMMRAGDATEFDDALAGWRFPSANVVFGDRDGDIGYRALGAMPSRSRDDPSHGRHARAARSSSDDWQEIVPHALQSHVMNPAAGFLYSGNHRTTGSWYSIPIGAMTGTGGDTVRSWRLRERLQEREKFTPGQVKAIHFESTNPARRDIVALGLHIEQQDADALSLEAQLALALLKPWYEQGASSSLKKEGSAVALELNTFFRFVSTHLAQVYGGGESGLAYFLKTATGQIADNPEHQLSELEVDFIDQSLATAWLNCLERYGDDPTTWQDQARRAVTEQRLGYYESLDGFGSLAPEHDLRLPALEITDGGTIACQTAQSYTQWVPMDDPDQAESILPIGQSERIDNRLRTSTLDLWTERKLHPAPLSRDKVEALGVTRQKLEFE</sequence>
<dbReference type="CDD" id="cd03747">
    <property type="entry name" value="Ntn_PGA_like"/>
    <property type="match status" value="1"/>
</dbReference>
<dbReference type="Proteomes" id="UP001155241">
    <property type="component" value="Unassembled WGS sequence"/>
</dbReference>
<keyword evidence="5" id="KW-0106">Calcium</keyword>
<accession>A0A9X2FFZ5</accession>
<keyword evidence="5" id="KW-0479">Metal-binding</keyword>
<feature type="active site" description="Nucleophile" evidence="4">
    <location>
        <position position="243"/>
    </location>
</feature>
<gene>
    <name evidence="8" type="ORF">NG895_27020</name>
</gene>
<evidence type="ECO:0000256" key="1">
    <source>
        <dbReference type="ARBA" id="ARBA00006586"/>
    </source>
</evidence>
<dbReference type="GO" id="GO:0016811">
    <property type="term" value="F:hydrolase activity, acting on carbon-nitrogen (but not peptide) bonds, in linear amides"/>
    <property type="evidence" value="ECO:0007669"/>
    <property type="project" value="InterPro"/>
</dbReference>
<protein>
    <submittedName>
        <fullName evidence="8">Penicillin acylase family protein</fullName>
    </submittedName>
</protein>
<dbReference type="PANTHER" id="PTHR34218">
    <property type="entry name" value="PEPTIDASE S45 PENICILLIN AMIDASE"/>
    <property type="match status" value="1"/>
</dbReference>
<keyword evidence="9" id="KW-1185">Reference proteome</keyword>
<feature type="binding site" evidence="5">
    <location>
        <position position="318"/>
    </location>
    <ligand>
        <name>Ca(2+)</name>
        <dbReference type="ChEBI" id="CHEBI:29108"/>
    </ligand>
</feature>
<comment type="caution">
    <text evidence="8">The sequence shown here is derived from an EMBL/GenBank/DDBJ whole genome shotgun (WGS) entry which is preliminary data.</text>
</comment>
<dbReference type="Gene3D" id="2.30.120.10">
    <property type="match status" value="1"/>
</dbReference>
<feature type="signal peptide" evidence="7">
    <location>
        <begin position="1"/>
        <end position="22"/>
    </location>
</feature>
<dbReference type="Gene3D" id="1.10.1400.10">
    <property type="match status" value="1"/>
</dbReference>
<dbReference type="GO" id="GO:0046872">
    <property type="term" value="F:metal ion binding"/>
    <property type="evidence" value="ECO:0007669"/>
    <property type="project" value="UniProtKB-KW"/>
</dbReference>
<evidence type="ECO:0000256" key="2">
    <source>
        <dbReference type="ARBA" id="ARBA00022801"/>
    </source>
</evidence>
<comment type="cofactor">
    <cofactor evidence="5">
        <name>Ca(2+)</name>
        <dbReference type="ChEBI" id="CHEBI:29108"/>
    </cofactor>
    <text evidence="5">Binds 1 Ca(2+) ion per dimer.</text>
</comment>
<evidence type="ECO:0000256" key="7">
    <source>
        <dbReference type="SAM" id="SignalP"/>
    </source>
</evidence>
<keyword evidence="3" id="KW-0865">Zymogen</keyword>
<evidence type="ECO:0000256" key="5">
    <source>
        <dbReference type="PIRSR" id="PIRSR001227-2"/>
    </source>
</evidence>
<comment type="similarity">
    <text evidence="1">Belongs to the peptidase S45 family.</text>
</comment>
<name>A0A9X2FFZ5_9BACT</name>
<dbReference type="InterPro" id="IPR002692">
    <property type="entry name" value="S45"/>
</dbReference>
<dbReference type="InterPro" id="IPR043147">
    <property type="entry name" value="Penicillin_amidase_A-knob"/>
</dbReference>
<feature type="chain" id="PRO_5040857176" evidence="7">
    <location>
        <begin position="23"/>
        <end position="785"/>
    </location>
</feature>
<dbReference type="Pfam" id="PF01804">
    <property type="entry name" value="Penicil_amidase"/>
    <property type="match status" value="1"/>
</dbReference>
<dbReference type="PANTHER" id="PTHR34218:SF4">
    <property type="entry name" value="ACYL-HOMOSERINE LACTONE ACYLASE QUIP"/>
    <property type="match status" value="1"/>
</dbReference>
<dbReference type="InterPro" id="IPR043146">
    <property type="entry name" value="Penicillin_amidase_N_B-knob"/>
</dbReference>
<evidence type="ECO:0000256" key="4">
    <source>
        <dbReference type="PIRSR" id="PIRSR001227-1"/>
    </source>
</evidence>
<dbReference type="InterPro" id="IPR029055">
    <property type="entry name" value="Ntn_hydrolases_N"/>
</dbReference>
<evidence type="ECO:0000313" key="9">
    <source>
        <dbReference type="Proteomes" id="UP001155241"/>
    </source>
</evidence>
<evidence type="ECO:0000256" key="6">
    <source>
        <dbReference type="SAM" id="MobiDB-lite"/>
    </source>
</evidence>
<evidence type="ECO:0000256" key="3">
    <source>
        <dbReference type="ARBA" id="ARBA00023145"/>
    </source>
</evidence>
<dbReference type="InterPro" id="IPR014395">
    <property type="entry name" value="Pen/GL7ACA/AHL_acylase"/>
</dbReference>
<proteinExistence type="inferred from homology"/>
<keyword evidence="2" id="KW-0378">Hydrolase</keyword>
<keyword evidence="7" id="KW-0732">Signal</keyword>
<dbReference type="PIRSF" id="PIRSF001227">
    <property type="entry name" value="Pen_acylase"/>
    <property type="match status" value="1"/>
</dbReference>
<dbReference type="Gene3D" id="1.10.439.10">
    <property type="entry name" value="Penicillin Amidohydrolase, domain 1"/>
    <property type="match status" value="1"/>
</dbReference>
<feature type="region of interest" description="Disordered" evidence="6">
    <location>
        <begin position="442"/>
        <end position="466"/>
    </location>
</feature>
<dbReference type="InterPro" id="IPR023343">
    <property type="entry name" value="Penicillin_amidase_dom1"/>
</dbReference>
<organism evidence="8 9">
    <name type="scientific">Aeoliella straminimaris</name>
    <dbReference type="NCBI Taxonomy" id="2954799"/>
    <lineage>
        <taxon>Bacteria</taxon>
        <taxon>Pseudomonadati</taxon>
        <taxon>Planctomycetota</taxon>
        <taxon>Planctomycetia</taxon>
        <taxon>Pirellulales</taxon>
        <taxon>Lacipirellulaceae</taxon>
        <taxon>Aeoliella</taxon>
    </lineage>
</organism>
<dbReference type="SUPFAM" id="SSF56235">
    <property type="entry name" value="N-terminal nucleophile aminohydrolases (Ntn hydrolases)"/>
    <property type="match status" value="1"/>
</dbReference>
<reference evidence="8" key="1">
    <citation type="submission" date="2022-06" db="EMBL/GenBank/DDBJ databases">
        <title>Aeoliella straminimaris, a novel planctomycete from sediments.</title>
        <authorList>
            <person name="Vitorino I.R."/>
            <person name="Lage O.M."/>
        </authorList>
    </citation>
    <scope>NUCLEOTIDE SEQUENCE</scope>
    <source>
        <strain evidence="8">ICT_H6.2</strain>
    </source>
</reference>
<dbReference type="EMBL" id="JAMXLR010000092">
    <property type="protein sequence ID" value="MCO6047573.1"/>
    <property type="molecule type" value="Genomic_DNA"/>
</dbReference>
<dbReference type="Gene3D" id="3.60.20.10">
    <property type="entry name" value="Glutamine Phosphoribosylpyrophosphate, subunit 1, domain 1"/>
    <property type="match status" value="1"/>
</dbReference>
<dbReference type="RefSeq" id="WP_252855683.1">
    <property type="nucleotide sequence ID" value="NZ_JAMXLR010000092.1"/>
</dbReference>
<feature type="binding site" evidence="5">
    <location>
        <position position="315"/>
    </location>
    <ligand>
        <name>Ca(2+)</name>
        <dbReference type="ChEBI" id="CHEBI:29108"/>
    </ligand>
</feature>
<dbReference type="AlphaFoldDB" id="A0A9X2FFZ5"/>
<dbReference type="GO" id="GO:0017000">
    <property type="term" value="P:antibiotic biosynthetic process"/>
    <property type="evidence" value="ECO:0007669"/>
    <property type="project" value="InterPro"/>
</dbReference>
<evidence type="ECO:0000313" key="8">
    <source>
        <dbReference type="EMBL" id="MCO6047573.1"/>
    </source>
</evidence>